<evidence type="ECO:0000313" key="1">
    <source>
        <dbReference type="EMBL" id="MCQ8127093.1"/>
    </source>
</evidence>
<dbReference type="Proteomes" id="UP001524586">
    <property type="component" value="Unassembled WGS sequence"/>
</dbReference>
<keyword evidence="2" id="KW-1185">Reference proteome</keyword>
<dbReference type="SUPFAM" id="SSF51556">
    <property type="entry name" value="Metallo-dependent hydrolases"/>
    <property type="match status" value="1"/>
</dbReference>
<accession>A0ABT1TZV8</accession>
<dbReference type="PANTHER" id="PTHR47176">
    <property type="entry name" value="OSJNBA0020J04.13 PROTEIN"/>
    <property type="match status" value="1"/>
</dbReference>
<dbReference type="InterPro" id="IPR001130">
    <property type="entry name" value="TatD-like"/>
</dbReference>
<dbReference type="Gene3D" id="3.20.20.140">
    <property type="entry name" value="Metal-dependent hydrolases"/>
    <property type="match status" value="1"/>
</dbReference>
<keyword evidence="1" id="KW-0378">Hydrolase</keyword>
<dbReference type="GO" id="GO:0016787">
    <property type="term" value="F:hydrolase activity"/>
    <property type="evidence" value="ECO:0007669"/>
    <property type="project" value="UniProtKB-KW"/>
</dbReference>
<dbReference type="CDD" id="cd01310">
    <property type="entry name" value="TatD_DNAse"/>
    <property type="match status" value="1"/>
</dbReference>
<protein>
    <submittedName>
        <fullName evidence="1">TatD family hydrolase</fullName>
    </submittedName>
</protein>
<organism evidence="1 2">
    <name type="scientific">Methylomonas rivi</name>
    <dbReference type="NCBI Taxonomy" id="2952226"/>
    <lineage>
        <taxon>Bacteria</taxon>
        <taxon>Pseudomonadati</taxon>
        <taxon>Pseudomonadota</taxon>
        <taxon>Gammaproteobacteria</taxon>
        <taxon>Methylococcales</taxon>
        <taxon>Methylococcaceae</taxon>
        <taxon>Methylomonas</taxon>
    </lineage>
</organism>
<reference evidence="1 2" key="1">
    <citation type="submission" date="2022-07" db="EMBL/GenBank/DDBJ databases">
        <title>Methylomonas rivi sp. nov., Methylomonas rosea sp. nov., Methylomonas aureus sp. nov. and Methylomonas subterranea sp. nov., four novel methanotrophs isolated from a freshwater creek and the deep terrestrial subsurface.</title>
        <authorList>
            <person name="Abin C."/>
            <person name="Sankaranarayanan K."/>
            <person name="Garner C."/>
            <person name="Sindelar R."/>
            <person name="Kotary K."/>
            <person name="Garner R."/>
            <person name="Barclay S."/>
            <person name="Lawson P."/>
            <person name="Krumholz L."/>
        </authorList>
    </citation>
    <scope>NUCLEOTIDE SEQUENCE [LARGE SCALE GENOMIC DNA]</scope>
    <source>
        <strain evidence="1 2">WSC-6</strain>
    </source>
</reference>
<evidence type="ECO:0000313" key="2">
    <source>
        <dbReference type="Proteomes" id="UP001524586"/>
    </source>
</evidence>
<dbReference type="PANTHER" id="PTHR47176:SF1">
    <property type="entry name" value="OS04G0577500 PROTEIN"/>
    <property type="match status" value="1"/>
</dbReference>
<dbReference type="Pfam" id="PF01026">
    <property type="entry name" value="TatD_DNase"/>
    <property type="match status" value="1"/>
</dbReference>
<dbReference type="InterPro" id="IPR032466">
    <property type="entry name" value="Metal_Hydrolase"/>
</dbReference>
<gene>
    <name evidence="1" type="ORF">NP596_01385</name>
</gene>
<dbReference type="PIRSF" id="PIRSF005902">
    <property type="entry name" value="DNase_TatD"/>
    <property type="match status" value="1"/>
</dbReference>
<sequence>MPQAHLRLASAETLIDIHCHRYHNAGHVQILSRDTHEFFNNPRTLTSDSPESLITAAAYFSLGIHPWFIDRQNIDTAFRTLESYRHHPRLIAVGECGLDKCIDTPMIRQIQVFGRQIELAERIGKPLIVHCVRAFAELLQLKKNLAPCQDWIVHGFAGKPALAAQLIKHGCHISFGKAILPTGSQAGQALQNIPIERLFLETDAADASIDTIYAAAATIRGIEPADLRRQIHTNFLNVFLND</sequence>
<proteinExistence type="predicted"/>
<comment type="caution">
    <text evidence="1">The sequence shown here is derived from an EMBL/GenBank/DDBJ whole genome shotgun (WGS) entry which is preliminary data.</text>
</comment>
<dbReference type="EMBL" id="JANIBK010000003">
    <property type="protein sequence ID" value="MCQ8127093.1"/>
    <property type="molecule type" value="Genomic_DNA"/>
</dbReference>
<dbReference type="RefSeq" id="WP_256613411.1">
    <property type="nucleotide sequence ID" value="NZ_JANIBK010000003.1"/>
</dbReference>
<name>A0ABT1TZV8_9GAMM</name>